<proteinExistence type="predicted"/>
<feature type="domain" description="Bacterial toxin 50" evidence="3">
    <location>
        <begin position="372"/>
        <end position="459"/>
    </location>
</feature>
<keyword evidence="6" id="KW-1185">Reference proteome</keyword>
<gene>
    <name evidence="5" type="ORF">EHR06_10800</name>
</gene>
<dbReference type="PANTHER" id="PTHR32305:SF15">
    <property type="entry name" value="PROTEIN RHSA-RELATED"/>
    <property type="match status" value="1"/>
</dbReference>
<reference evidence="5" key="1">
    <citation type="journal article" date="2019" name="PLoS Negl. Trop. Dis.">
        <title>Revisiting the worldwide diversity of Leptospira species in the environment.</title>
        <authorList>
            <person name="Vincent A.T."/>
            <person name="Schiettekatte O."/>
            <person name="Bourhy P."/>
            <person name="Veyrier F.J."/>
            <person name="Picardeau M."/>
        </authorList>
    </citation>
    <scope>NUCLEOTIDE SEQUENCE [LARGE SCALE GENOMIC DNA]</scope>
    <source>
        <strain evidence="5">201601113</strain>
    </source>
</reference>
<dbReference type="EMBL" id="RQHS01000016">
    <property type="protein sequence ID" value="TGM99607.1"/>
    <property type="molecule type" value="Genomic_DNA"/>
</dbReference>
<dbReference type="OrthoDB" id="330593at2"/>
<dbReference type="PANTHER" id="PTHR32305">
    <property type="match status" value="1"/>
</dbReference>
<organism evidence="5 6">
    <name type="scientific">Leptospira dzoumogneensis</name>
    <dbReference type="NCBI Taxonomy" id="2484904"/>
    <lineage>
        <taxon>Bacteria</taxon>
        <taxon>Pseudomonadati</taxon>
        <taxon>Spirochaetota</taxon>
        <taxon>Spirochaetia</taxon>
        <taxon>Leptospirales</taxon>
        <taxon>Leptospiraceae</taxon>
        <taxon>Leptospira</taxon>
    </lineage>
</organism>
<sequence length="463" mass="51107">MSYDSSGNMTYQRDNFKDLTKTITVDSQNRITQVQDALSTTIGNYYYDEGGFRVRKKALVPSGASFKNQEILYPSKFYGLEYSEETNILSSINNVYLNGVRIAALNEDGVTAYFLTDQVDSVAHVLDEGAHTLSRMQYEPYGETLVQRGTLDFAPKYNSQELDRETNFYFYNARYYDPQIARFTSADSVIPERGVVTQNWNRFMYVAGNPILYKDPTGHEGDLGKMLNQRRNVHYDKNGDYTIHVTGYRSTLGLIQDNKYEMMSKFYQSAFIGMGYTASTAALITSGGTLGVPLGYMMLGGGVFSTGATVGYVAGRYSNNDPLTTSEKADLAVDFTGSVVGGVTGGPKGTSIGRTLRIANFKKRFGHISKTIHEGKQGKHIRGHNNFRKGNSVLTENAQQLLDDFHAGRVKSAETVNDVKTRVDFGKTIGETVDPKTGKGTVTKKGMIHNSGTGAHIIPSNPN</sequence>
<dbReference type="Proteomes" id="UP000297241">
    <property type="component" value="Unassembled WGS sequence"/>
</dbReference>
<evidence type="ECO:0000259" key="4">
    <source>
        <dbReference type="Pfam" id="PF25023"/>
    </source>
</evidence>
<evidence type="ECO:0000256" key="2">
    <source>
        <dbReference type="SAM" id="MobiDB-lite"/>
    </source>
</evidence>
<feature type="region of interest" description="Disordered" evidence="2">
    <location>
        <begin position="436"/>
        <end position="463"/>
    </location>
</feature>
<dbReference type="InterPro" id="IPR050708">
    <property type="entry name" value="T6SS_VgrG/RHS"/>
</dbReference>
<accession>A0A4Z1AUC0</accession>
<feature type="domain" description="Teneurin-like YD-shell" evidence="4">
    <location>
        <begin position="104"/>
        <end position="188"/>
    </location>
</feature>
<keyword evidence="1" id="KW-0677">Repeat</keyword>
<protein>
    <submittedName>
        <fullName evidence="5">Uncharacterized protein</fullName>
    </submittedName>
</protein>
<dbReference type="AlphaFoldDB" id="A0A4Z1AUC0"/>
<name>A0A4Z1AUC0_9LEPT</name>
<evidence type="ECO:0000313" key="5">
    <source>
        <dbReference type="EMBL" id="TGM99607.1"/>
    </source>
</evidence>
<dbReference type="Pfam" id="PF15542">
    <property type="entry name" value="Ntox50"/>
    <property type="match status" value="1"/>
</dbReference>
<evidence type="ECO:0000256" key="1">
    <source>
        <dbReference type="ARBA" id="ARBA00022737"/>
    </source>
</evidence>
<dbReference type="Pfam" id="PF25023">
    <property type="entry name" value="TEN_YD-shell"/>
    <property type="match status" value="1"/>
</dbReference>
<comment type="caution">
    <text evidence="5">The sequence shown here is derived from an EMBL/GenBank/DDBJ whole genome shotgun (WGS) entry which is preliminary data.</text>
</comment>
<dbReference type="InterPro" id="IPR022385">
    <property type="entry name" value="Rhs_assc_core"/>
</dbReference>
<evidence type="ECO:0000313" key="6">
    <source>
        <dbReference type="Proteomes" id="UP000297241"/>
    </source>
</evidence>
<dbReference type="InterPro" id="IPR056823">
    <property type="entry name" value="TEN-like_YD-shell"/>
</dbReference>
<dbReference type="NCBIfam" id="TIGR03696">
    <property type="entry name" value="Rhs_assc_core"/>
    <property type="match status" value="1"/>
</dbReference>
<dbReference type="InterPro" id="IPR029100">
    <property type="entry name" value="Ntox50"/>
</dbReference>
<dbReference type="Gene3D" id="2.180.10.10">
    <property type="entry name" value="RHS repeat-associated core"/>
    <property type="match status" value="1"/>
</dbReference>
<evidence type="ECO:0000259" key="3">
    <source>
        <dbReference type="Pfam" id="PF15542"/>
    </source>
</evidence>